<reference evidence="2 3" key="1">
    <citation type="submission" date="2013-12" db="EMBL/GenBank/DDBJ databases">
        <title>Draft genome of the parsitic nematode Ancylostoma duodenale.</title>
        <authorList>
            <person name="Mitreva M."/>
        </authorList>
    </citation>
    <scope>NUCLEOTIDE SEQUENCE [LARGE SCALE GENOMIC DNA]</scope>
    <source>
        <strain evidence="2 3">Zhejiang</strain>
    </source>
</reference>
<keyword evidence="3" id="KW-1185">Reference proteome</keyword>
<evidence type="ECO:0000313" key="2">
    <source>
        <dbReference type="EMBL" id="KIH42986.1"/>
    </source>
</evidence>
<feature type="non-terminal residue" evidence="2">
    <location>
        <position position="1"/>
    </location>
</feature>
<dbReference type="Pfam" id="PF00307">
    <property type="entry name" value="CH"/>
    <property type="match status" value="1"/>
</dbReference>
<dbReference type="InterPro" id="IPR001715">
    <property type="entry name" value="CH_dom"/>
</dbReference>
<dbReference type="InterPro" id="IPR036872">
    <property type="entry name" value="CH_dom_sf"/>
</dbReference>
<dbReference type="EMBL" id="KN790238">
    <property type="protein sequence ID" value="KIH42986.1"/>
    <property type="molecule type" value="Genomic_DNA"/>
</dbReference>
<name>A0A0C2FD67_9BILA</name>
<accession>A0A0C2FD67</accession>
<feature type="domain" description="Calponin-homology (CH)" evidence="1">
    <location>
        <begin position="1"/>
        <end position="61"/>
    </location>
</feature>
<evidence type="ECO:0000259" key="1">
    <source>
        <dbReference type="PROSITE" id="PS50021"/>
    </source>
</evidence>
<dbReference type="Proteomes" id="UP000054047">
    <property type="component" value="Unassembled WGS sequence"/>
</dbReference>
<dbReference type="OrthoDB" id="10017054at2759"/>
<gene>
    <name evidence="2" type="ORF">ANCDUO_27022</name>
</gene>
<evidence type="ECO:0000313" key="3">
    <source>
        <dbReference type="Proteomes" id="UP000054047"/>
    </source>
</evidence>
<proteinExistence type="predicted"/>
<organism evidence="2 3">
    <name type="scientific">Ancylostoma duodenale</name>
    <dbReference type="NCBI Taxonomy" id="51022"/>
    <lineage>
        <taxon>Eukaryota</taxon>
        <taxon>Metazoa</taxon>
        <taxon>Ecdysozoa</taxon>
        <taxon>Nematoda</taxon>
        <taxon>Chromadorea</taxon>
        <taxon>Rhabditida</taxon>
        <taxon>Rhabditina</taxon>
        <taxon>Rhabditomorpha</taxon>
        <taxon>Strongyloidea</taxon>
        <taxon>Ancylostomatidae</taxon>
        <taxon>Ancylostomatinae</taxon>
        <taxon>Ancylostoma</taxon>
    </lineage>
</organism>
<dbReference type="AlphaFoldDB" id="A0A0C2FD67"/>
<dbReference type="Gene3D" id="1.10.418.10">
    <property type="entry name" value="Calponin-like domain"/>
    <property type="match status" value="1"/>
</dbReference>
<dbReference type="PROSITE" id="PS50021">
    <property type="entry name" value="CH"/>
    <property type="match status" value="1"/>
</dbReference>
<protein>
    <recommendedName>
        <fullName evidence="1">Calponin-homology (CH) domain-containing protein</fullName>
    </recommendedName>
</protein>
<dbReference type="SUPFAM" id="SSF47576">
    <property type="entry name" value="Calponin-homology domain, CH-domain"/>
    <property type="match status" value="1"/>
</dbReference>
<dbReference type="PANTHER" id="PTHR11915">
    <property type="entry name" value="SPECTRIN/FILAMIN RELATED CYTOSKELETAL PROTEIN"/>
    <property type="match status" value="1"/>
</dbReference>
<sequence length="93" mass="10690">PDLIDYYQLHKGDPLHNLNLAFDVAEKHLDIPRMLDAEDAAVNPDEKSIMTYVSCFYHAFRNAPEVRSVRPPVKMPPPERDWRKEVGSVVVFA</sequence>